<dbReference type="AlphaFoldDB" id="A0AAV0Z3S7"/>
<evidence type="ECO:0000313" key="1">
    <source>
        <dbReference type="EMBL" id="CAI8591312.1"/>
    </source>
</evidence>
<dbReference type="EMBL" id="OX451736">
    <property type="protein sequence ID" value="CAI8591312.1"/>
    <property type="molecule type" value="Genomic_DNA"/>
</dbReference>
<keyword evidence="2" id="KW-1185">Reference proteome</keyword>
<evidence type="ECO:0000313" key="2">
    <source>
        <dbReference type="Proteomes" id="UP001157006"/>
    </source>
</evidence>
<reference evidence="1 2" key="1">
    <citation type="submission" date="2023-01" db="EMBL/GenBank/DDBJ databases">
        <authorList>
            <person name="Kreplak J."/>
        </authorList>
    </citation>
    <scope>NUCLEOTIDE SEQUENCE [LARGE SCALE GENOMIC DNA]</scope>
</reference>
<proteinExistence type="predicted"/>
<name>A0AAV0Z3S7_VICFA</name>
<sequence>MVDFESNPIQKTFFHRLIVTNLKRKTRTYQEAMMISVPRGVTPSPSKLPQQNPVKKAKTLMGDPLNKSNLAIAALMKETSDRSQQTQPPSEFKFWSNEFNGLKFLYDYLNSDEDVNKAKSISVRKLSTNSNSYLMRCAVMIKALFEVDGESSQAEEHISKEVTKLKGDLKEQAR</sequence>
<protein>
    <submittedName>
        <fullName evidence="1">Uncharacterized protein</fullName>
    </submittedName>
</protein>
<accession>A0AAV0Z3S7</accession>
<dbReference type="Proteomes" id="UP001157006">
    <property type="component" value="Chromosome 1L"/>
</dbReference>
<organism evidence="1 2">
    <name type="scientific">Vicia faba</name>
    <name type="common">Broad bean</name>
    <name type="synonym">Faba vulgaris</name>
    <dbReference type="NCBI Taxonomy" id="3906"/>
    <lineage>
        <taxon>Eukaryota</taxon>
        <taxon>Viridiplantae</taxon>
        <taxon>Streptophyta</taxon>
        <taxon>Embryophyta</taxon>
        <taxon>Tracheophyta</taxon>
        <taxon>Spermatophyta</taxon>
        <taxon>Magnoliopsida</taxon>
        <taxon>eudicotyledons</taxon>
        <taxon>Gunneridae</taxon>
        <taxon>Pentapetalae</taxon>
        <taxon>rosids</taxon>
        <taxon>fabids</taxon>
        <taxon>Fabales</taxon>
        <taxon>Fabaceae</taxon>
        <taxon>Papilionoideae</taxon>
        <taxon>50 kb inversion clade</taxon>
        <taxon>NPAAA clade</taxon>
        <taxon>Hologalegina</taxon>
        <taxon>IRL clade</taxon>
        <taxon>Fabeae</taxon>
        <taxon>Vicia</taxon>
    </lineage>
</organism>
<gene>
    <name evidence="1" type="ORF">VFH_I481640</name>
</gene>